<evidence type="ECO:0000313" key="4">
    <source>
        <dbReference type="Proteomes" id="UP000068243"/>
    </source>
</evidence>
<comment type="similarity">
    <text evidence="1">Belongs to the tpcK family.</text>
</comment>
<evidence type="ECO:0000256" key="1">
    <source>
        <dbReference type="ARBA" id="ARBA00005986"/>
    </source>
</evidence>
<dbReference type="EMBL" id="BCMY01000014">
    <property type="protein sequence ID" value="GAQ44856.1"/>
    <property type="molecule type" value="Genomic_DNA"/>
</dbReference>
<evidence type="ECO:0000313" key="3">
    <source>
        <dbReference type="EMBL" id="GAQ44856.1"/>
    </source>
</evidence>
<organism evidence="3 4">
    <name type="scientific">Aspergillus niger</name>
    <dbReference type="NCBI Taxonomy" id="5061"/>
    <lineage>
        <taxon>Eukaryota</taxon>
        <taxon>Fungi</taxon>
        <taxon>Dikarya</taxon>
        <taxon>Ascomycota</taxon>
        <taxon>Pezizomycotina</taxon>
        <taxon>Eurotiomycetes</taxon>
        <taxon>Eurotiomycetidae</taxon>
        <taxon>Eurotiales</taxon>
        <taxon>Aspergillaceae</taxon>
        <taxon>Aspergillus</taxon>
        <taxon>Aspergillus subgen. Circumdati</taxon>
    </lineage>
</organism>
<dbReference type="AlphaFoldDB" id="A0A124BY94"/>
<proteinExistence type="inferred from homology"/>
<gene>
    <name evidence="3" type="ORF">ABL_07517</name>
</gene>
<dbReference type="OMA" id="IIYAYRK"/>
<dbReference type="Pfam" id="PF07110">
    <property type="entry name" value="EthD"/>
    <property type="match status" value="1"/>
</dbReference>
<name>A0A124BY94_ASPNG</name>
<dbReference type="VEuPathDB" id="FungiDB:ATCC64974_36430"/>
<sequence length="143" mass="15748">MSVRVIIYAYRKPGLDLQTFKERYEAHIGLVKRLSGDDFPLSHKRMYVARTTIEQPQAGEGNSNNSNRNALTPATVLVGQQTDFDFDAYAELTFADQAAFQTFSAKVMAPEAAAQIAADEEGFLDRSKLGIALLGDVVETTNQ</sequence>
<accession>A0A124BY94</accession>
<dbReference type="OrthoDB" id="2519291at2759"/>
<dbReference type="Proteomes" id="UP000068243">
    <property type="component" value="Unassembled WGS sequence"/>
</dbReference>
<reference evidence="4" key="1">
    <citation type="journal article" date="2016" name="Genome Announc.">
        <title>Draft genome sequence of Aspergillus niger strain An76.</title>
        <authorList>
            <person name="Gong W."/>
            <person name="Cheng Z."/>
            <person name="Zhang H."/>
            <person name="Liu L."/>
            <person name="Gao P."/>
            <person name="Wang L."/>
        </authorList>
    </citation>
    <scope>NUCLEOTIDE SEQUENCE [LARGE SCALE GENOMIC DNA]</scope>
    <source>
        <strain evidence="4">An76</strain>
    </source>
</reference>
<dbReference type="VEuPathDB" id="FungiDB:ASPNIDRAFT2_1143176"/>
<protein>
    <recommendedName>
        <fullName evidence="2">EthD domain-containing protein</fullName>
    </recommendedName>
</protein>
<dbReference type="GO" id="GO:0016491">
    <property type="term" value="F:oxidoreductase activity"/>
    <property type="evidence" value="ECO:0007669"/>
    <property type="project" value="InterPro"/>
</dbReference>
<dbReference type="SUPFAM" id="SSF54909">
    <property type="entry name" value="Dimeric alpha+beta barrel"/>
    <property type="match status" value="1"/>
</dbReference>
<feature type="domain" description="EthD" evidence="2">
    <location>
        <begin position="12"/>
        <end position="127"/>
    </location>
</feature>
<dbReference type="Gene3D" id="3.30.70.100">
    <property type="match status" value="1"/>
</dbReference>
<dbReference type="InterPro" id="IPR009799">
    <property type="entry name" value="EthD_dom"/>
</dbReference>
<dbReference type="VEuPathDB" id="FungiDB:An11g02070"/>
<evidence type="ECO:0000259" key="2">
    <source>
        <dbReference type="Pfam" id="PF07110"/>
    </source>
</evidence>
<comment type="caution">
    <text evidence="3">The sequence shown here is derived from an EMBL/GenBank/DDBJ whole genome shotgun (WGS) entry which is preliminary data.</text>
</comment>
<dbReference type="InterPro" id="IPR011008">
    <property type="entry name" value="Dimeric_a/b-barrel"/>
</dbReference>
<dbReference type="VEuPathDB" id="FungiDB:M747DRAFT_299291"/>